<keyword evidence="2" id="KW-0378">Hydrolase</keyword>
<keyword evidence="2" id="KW-0540">Nuclease</keyword>
<proteinExistence type="predicted"/>
<dbReference type="EMBL" id="CP000931">
    <property type="protein sequence ID" value="ABZ76782.1"/>
    <property type="molecule type" value="Genomic_DNA"/>
</dbReference>
<protein>
    <submittedName>
        <fullName evidence="2">Endonuclease/exonuclease/phosphatase</fullName>
    </submittedName>
</protein>
<dbReference type="SUPFAM" id="SSF56219">
    <property type="entry name" value="DNase I-like"/>
    <property type="match status" value="1"/>
</dbReference>
<dbReference type="OrthoDB" id="9793162at2"/>
<dbReference type="NCBIfam" id="NF003842">
    <property type="entry name" value="PRK05421.1-4"/>
    <property type="match status" value="1"/>
</dbReference>
<gene>
    <name evidence="2" type="ordered locus">Shal_2223</name>
</gene>
<dbReference type="STRING" id="458817.Shal_2223"/>
<dbReference type="InterPro" id="IPR005135">
    <property type="entry name" value="Endo/exonuclease/phosphatase"/>
</dbReference>
<dbReference type="GO" id="GO:0004519">
    <property type="term" value="F:endonuclease activity"/>
    <property type="evidence" value="ECO:0007669"/>
    <property type="project" value="UniProtKB-KW"/>
</dbReference>
<keyword evidence="2" id="KW-0255">Endonuclease</keyword>
<dbReference type="eggNOG" id="COG3021">
    <property type="taxonomic scope" value="Bacteria"/>
</dbReference>
<dbReference type="NCBIfam" id="NF003840">
    <property type="entry name" value="PRK05421.1-2"/>
    <property type="match status" value="1"/>
</dbReference>
<organism evidence="2 3">
    <name type="scientific">Shewanella halifaxensis (strain HAW-EB4)</name>
    <dbReference type="NCBI Taxonomy" id="458817"/>
    <lineage>
        <taxon>Bacteria</taxon>
        <taxon>Pseudomonadati</taxon>
        <taxon>Pseudomonadota</taxon>
        <taxon>Gammaproteobacteria</taxon>
        <taxon>Alteromonadales</taxon>
        <taxon>Shewanellaceae</taxon>
        <taxon>Shewanella</taxon>
    </lineage>
</organism>
<feature type="domain" description="Endonuclease/exonuclease/phosphatase" evidence="1">
    <location>
        <begin position="67"/>
        <end position="271"/>
    </location>
</feature>
<dbReference type="Gene3D" id="3.60.10.10">
    <property type="entry name" value="Endonuclease/exonuclease/phosphatase"/>
    <property type="match status" value="1"/>
</dbReference>
<dbReference type="AlphaFoldDB" id="B0TUQ4"/>
<dbReference type="Pfam" id="PF03372">
    <property type="entry name" value="Exo_endo_phos"/>
    <property type="match status" value="1"/>
</dbReference>
<dbReference type="HOGENOM" id="CLU_083563_0_0_6"/>
<sequence>MAKIIRKLILLALIAAAAVVAYVYDASVIPTDDVLITNDNSLDVQAQCITYPTKESLDRFGKLDITTWNLYKQSGEGWDDTLKQLVERSDLLLLQEAQLTKALNSFVESQKLSMLLAQAFSFDGEPVGVMNLTREPALSSCVFRKAEPYINFPKSMLVSYYLLSDLSQLLVVNIHSINFTIGLDEYLAQLRIVEAAIQDHKGPVIFAGDMNTWSDSRFETIKQLANRTGLKEAIPAADSRTEIFGQHLDHIFYRDLELVKAESIITSSSDHNPVKAYFRLEKKRPVKVVKSVK</sequence>
<dbReference type="RefSeq" id="WP_012277312.1">
    <property type="nucleotide sequence ID" value="NC_010334.1"/>
</dbReference>
<reference evidence="2" key="1">
    <citation type="submission" date="2008-01" db="EMBL/GenBank/DDBJ databases">
        <title>Complete sequence of Shewanella halifaxensis HAW-EB4.</title>
        <authorList>
            <consortium name="US DOE Joint Genome Institute"/>
            <person name="Copeland A."/>
            <person name="Lucas S."/>
            <person name="Lapidus A."/>
            <person name="Glavina del Rio T."/>
            <person name="Dalin E."/>
            <person name="Tice H."/>
            <person name="Bruce D."/>
            <person name="Goodwin L."/>
            <person name="Pitluck S."/>
            <person name="Sims D."/>
            <person name="Brettin T."/>
            <person name="Detter J.C."/>
            <person name="Han C."/>
            <person name="Kuske C.R."/>
            <person name="Schmutz J."/>
            <person name="Larimer F."/>
            <person name="Land M."/>
            <person name="Hauser L."/>
            <person name="Kyrpides N."/>
            <person name="Kim E."/>
            <person name="Zhao J.-S."/>
            <person name="Richardson P."/>
        </authorList>
    </citation>
    <scope>NUCLEOTIDE SEQUENCE [LARGE SCALE GENOMIC DNA]</scope>
    <source>
        <strain evidence="2">HAW-EB4</strain>
    </source>
</reference>
<dbReference type="Proteomes" id="UP000001317">
    <property type="component" value="Chromosome"/>
</dbReference>
<name>B0TUQ4_SHEHH</name>
<dbReference type="InterPro" id="IPR036691">
    <property type="entry name" value="Endo/exonu/phosph_ase_sf"/>
</dbReference>
<evidence type="ECO:0000259" key="1">
    <source>
        <dbReference type="Pfam" id="PF03372"/>
    </source>
</evidence>
<dbReference type="KEGG" id="shl:Shal_2223"/>
<evidence type="ECO:0000313" key="2">
    <source>
        <dbReference type="EMBL" id="ABZ76782.1"/>
    </source>
</evidence>
<accession>B0TUQ4</accession>
<evidence type="ECO:0000313" key="3">
    <source>
        <dbReference type="Proteomes" id="UP000001317"/>
    </source>
</evidence>
<keyword evidence="3" id="KW-1185">Reference proteome</keyword>
<dbReference type="GO" id="GO:0004527">
    <property type="term" value="F:exonuclease activity"/>
    <property type="evidence" value="ECO:0007669"/>
    <property type="project" value="UniProtKB-KW"/>
</dbReference>